<dbReference type="Proteomes" id="UP000283709">
    <property type="component" value="Unassembled WGS sequence"/>
</dbReference>
<evidence type="ECO:0000313" key="1">
    <source>
        <dbReference type="EMBL" id="RKF36130.1"/>
    </source>
</evidence>
<sequence>MSLFASLSSLAQKATLIILTTTEGAQLRMNVTPSVAFPLCRLCMSMPPKVLADVARKIPEPA</sequence>
<proteinExistence type="predicted"/>
<name>A0A420FT35_9BURK</name>
<comment type="caution">
    <text evidence="1">The sequence shown here is derived from an EMBL/GenBank/DDBJ whole genome shotgun (WGS) entry which is preliminary data.</text>
</comment>
<protein>
    <submittedName>
        <fullName evidence="1">Uncharacterized protein</fullName>
    </submittedName>
</protein>
<gene>
    <name evidence="1" type="ORF">BCY88_36660</name>
</gene>
<dbReference type="RefSeq" id="WP_120347868.1">
    <property type="nucleotide sequence ID" value="NZ_MCAS01000042.1"/>
</dbReference>
<accession>A0A420FT35</accession>
<organism evidence="1 2">
    <name type="scientific">Paraburkholderia fungorum</name>
    <dbReference type="NCBI Taxonomy" id="134537"/>
    <lineage>
        <taxon>Bacteria</taxon>
        <taxon>Pseudomonadati</taxon>
        <taxon>Pseudomonadota</taxon>
        <taxon>Betaproteobacteria</taxon>
        <taxon>Burkholderiales</taxon>
        <taxon>Burkholderiaceae</taxon>
        <taxon>Paraburkholderia</taxon>
    </lineage>
</organism>
<reference evidence="1 2" key="1">
    <citation type="submission" date="2016-07" db="EMBL/GenBank/DDBJ databases">
        <title>Genome analysis of Burkholderia fungorum ES3-20.</title>
        <authorList>
            <person name="Xu D."/>
            <person name="Yao R."/>
            <person name="Zheng S."/>
        </authorList>
    </citation>
    <scope>NUCLEOTIDE SEQUENCE [LARGE SCALE GENOMIC DNA]</scope>
    <source>
        <strain evidence="1 2">ES3-20</strain>
    </source>
</reference>
<dbReference type="EMBL" id="MCAS01000042">
    <property type="protein sequence ID" value="RKF36130.1"/>
    <property type="molecule type" value="Genomic_DNA"/>
</dbReference>
<evidence type="ECO:0000313" key="2">
    <source>
        <dbReference type="Proteomes" id="UP000283709"/>
    </source>
</evidence>
<dbReference type="AlphaFoldDB" id="A0A420FT35"/>
<dbReference type="OrthoDB" id="9104360at2"/>